<reference evidence="3" key="1">
    <citation type="journal article" date="2019" name="Int. J. Syst. Evol. Microbiol.">
        <title>The Global Catalogue of Microorganisms (GCM) 10K type strain sequencing project: providing services to taxonomists for standard genome sequencing and annotation.</title>
        <authorList>
            <consortium name="The Broad Institute Genomics Platform"/>
            <consortium name="The Broad Institute Genome Sequencing Center for Infectious Disease"/>
            <person name="Wu L."/>
            <person name="Ma J."/>
        </authorList>
    </citation>
    <scope>NUCLEOTIDE SEQUENCE [LARGE SCALE GENOMIC DNA]</scope>
    <source>
        <strain evidence="3">KACC 12602</strain>
    </source>
</reference>
<accession>A0ABW0EFB0</accession>
<dbReference type="EMBL" id="JBHSKT010000009">
    <property type="protein sequence ID" value="MFC5271885.1"/>
    <property type="molecule type" value="Genomic_DNA"/>
</dbReference>
<keyword evidence="1" id="KW-0732">Signal</keyword>
<evidence type="ECO:0000313" key="2">
    <source>
        <dbReference type="EMBL" id="MFC5271885.1"/>
    </source>
</evidence>
<sequence length="221" mass="24938">MNKTFYAFFIALFFFTAAHAQLITDANVVLKPGIYKNFSEFKYNKPSLALPANHKISKSGPKYVSSKAVFRRRPLEKTEVFGFCDGKNIYVNPRLADVSKKPVTFNKISYLGRYATYKSKSQYTYVRPGLNGGTFTATDKAKYALDMGMGQFIALTQEKVAKLIADDAELAAAFKKQSFKKKHLTEYIIQYSKKHPEIPTPQLNVKSPEIAPVRNAPIQLD</sequence>
<dbReference type="RefSeq" id="WP_378018242.1">
    <property type="nucleotide sequence ID" value="NZ_JBHSKT010000009.1"/>
</dbReference>
<feature type="signal peptide" evidence="1">
    <location>
        <begin position="1"/>
        <end position="20"/>
    </location>
</feature>
<proteinExistence type="predicted"/>
<organism evidence="2 3">
    <name type="scientific">Adhaeribacter terreus</name>
    <dbReference type="NCBI Taxonomy" id="529703"/>
    <lineage>
        <taxon>Bacteria</taxon>
        <taxon>Pseudomonadati</taxon>
        <taxon>Bacteroidota</taxon>
        <taxon>Cytophagia</taxon>
        <taxon>Cytophagales</taxon>
        <taxon>Hymenobacteraceae</taxon>
        <taxon>Adhaeribacter</taxon>
    </lineage>
</organism>
<comment type="caution">
    <text evidence="2">The sequence shown here is derived from an EMBL/GenBank/DDBJ whole genome shotgun (WGS) entry which is preliminary data.</text>
</comment>
<evidence type="ECO:0000256" key="1">
    <source>
        <dbReference type="SAM" id="SignalP"/>
    </source>
</evidence>
<protein>
    <recommendedName>
        <fullName evidence="4">DUF4468 domain-containing protein</fullName>
    </recommendedName>
</protein>
<dbReference type="Proteomes" id="UP001596161">
    <property type="component" value="Unassembled WGS sequence"/>
</dbReference>
<keyword evidence="3" id="KW-1185">Reference proteome</keyword>
<evidence type="ECO:0008006" key="4">
    <source>
        <dbReference type="Google" id="ProtNLM"/>
    </source>
</evidence>
<gene>
    <name evidence="2" type="ORF">ACFPIB_14800</name>
</gene>
<name>A0ABW0EFB0_9BACT</name>
<evidence type="ECO:0000313" key="3">
    <source>
        <dbReference type="Proteomes" id="UP001596161"/>
    </source>
</evidence>
<feature type="chain" id="PRO_5045142049" description="DUF4468 domain-containing protein" evidence="1">
    <location>
        <begin position="21"/>
        <end position="221"/>
    </location>
</feature>